<evidence type="ECO:0000256" key="3">
    <source>
        <dbReference type="ARBA" id="ARBA00022833"/>
    </source>
</evidence>
<dbReference type="PANTHER" id="PTHR33337">
    <property type="entry name" value="GFA DOMAIN-CONTAINING PROTEIN"/>
    <property type="match status" value="1"/>
</dbReference>
<dbReference type="RefSeq" id="WP_096433722.1">
    <property type="nucleotide sequence ID" value="NZ_NTJD01000007.1"/>
</dbReference>
<evidence type="ECO:0000259" key="5">
    <source>
        <dbReference type="PROSITE" id="PS51891"/>
    </source>
</evidence>
<dbReference type="PROSITE" id="PS51891">
    <property type="entry name" value="CENP_V_GFA"/>
    <property type="match status" value="1"/>
</dbReference>
<proteinExistence type="inferred from homology"/>
<keyword evidence="3" id="KW-0862">Zinc</keyword>
<protein>
    <submittedName>
        <fullName evidence="6">Aldehyde-activating protein</fullName>
    </submittedName>
</protein>
<evidence type="ECO:0000256" key="2">
    <source>
        <dbReference type="ARBA" id="ARBA00022723"/>
    </source>
</evidence>
<dbReference type="PANTHER" id="PTHR33337:SF40">
    <property type="entry name" value="CENP-V_GFA DOMAIN-CONTAINING PROTEIN-RELATED"/>
    <property type="match status" value="1"/>
</dbReference>
<comment type="caution">
    <text evidence="6">The sequence shown here is derived from an EMBL/GenBank/DDBJ whole genome shotgun (WGS) entry which is preliminary data.</text>
</comment>
<sequence length="148" mass="16047">MNDANNWQPLPAFTGSCQCGAVRYTVAPGPSFASICHCRMCQRATGSPFAALLKVATDRVTWQGEPGVFQSSGIAARGFCSACGTPLFYRKTGSDWIEFTSGSHPADLPFTPVRQWGLEARHDWLSGLAIPGAETVERDLISYQSKDE</sequence>
<evidence type="ECO:0000256" key="1">
    <source>
        <dbReference type="ARBA" id="ARBA00005495"/>
    </source>
</evidence>
<dbReference type="SUPFAM" id="SSF51316">
    <property type="entry name" value="Mss4-like"/>
    <property type="match status" value="1"/>
</dbReference>
<dbReference type="OrthoDB" id="54411at2"/>
<gene>
    <name evidence="6" type="ORF">CLN94_09865</name>
</gene>
<dbReference type="AlphaFoldDB" id="A0A2A4CPF9"/>
<dbReference type="EMBL" id="NTJD01000007">
    <property type="protein sequence ID" value="PCD76132.1"/>
    <property type="molecule type" value="Genomic_DNA"/>
</dbReference>
<reference evidence="6 7" key="1">
    <citation type="submission" date="2017-09" db="EMBL/GenBank/DDBJ databases">
        <title>A multilocus sequence analysis scheme for characterization of bacteria in the genus Thioclava.</title>
        <authorList>
            <person name="Liu Y."/>
            <person name="Shao Z."/>
        </authorList>
    </citation>
    <scope>NUCLEOTIDE SEQUENCE [LARGE SCALE GENOMIC DNA]</scope>
    <source>
        <strain evidence="6 7">CAU 1312</strain>
    </source>
</reference>
<organism evidence="6 7">
    <name type="scientific">Pseudothioclava arenosa</name>
    <dbReference type="NCBI Taxonomy" id="1795308"/>
    <lineage>
        <taxon>Bacteria</taxon>
        <taxon>Pseudomonadati</taxon>
        <taxon>Pseudomonadota</taxon>
        <taxon>Alphaproteobacteria</taxon>
        <taxon>Rhodobacterales</taxon>
        <taxon>Paracoccaceae</taxon>
        <taxon>Pseudothioclava</taxon>
    </lineage>
</organism>
<comment type="similarity">
    <text evidence="1">Belongs to the Gfa family.</text>
</comment>
<accession>A0A2A4CPF9</accession>
<dbReference type="InterPro" id="IPR011057">
    <property type="entry name" value="Mss4-like_sf"/>
</dbReference>
<dbReference type="GO" id="GO:0016846">
    <property type="term" value="F:carbon-sulfur lyase activity"/>
    <property type="evidence" value="ECO:0007669"/>
    <property type="project" value="InterPro"/>
</dbReference>
<name>A0A2A4CPF9_9RHOB</name>
<evidence type="ECO:0000313" key="7">
    <source>
        <dbReference type="Proteomes" id="UP000243507"/>
    </source>
</evidence>
<dbReference type="Gene3D" id="3.90.1590.10">
    <property type="entry name" value="glutathione-dependent formaldehyde- activating enzyme (gfa)"/>
    <property type="match status" value="1"/>
</dbReference>
<keyword evidence="2" id="KW-0479">Metal-binding</keyword>
<dbReference type="InterPro" id="IPR006913">
    <property type="entry name" value="CENP-V/GFA"/>
</dbReference>
<evidence type="ECO:0000313" key="6">
    <source>
        <dbReference type="EMBL" id="PCD76132.1"/>
    </source>
</evidence>
<keyword evidence="7" id="KW-1185">Reference proteome</keyword>
<dbReference type="Pfam" id="PF04828">
    <property type="entry name" value="GFA"/>
    <property type="match status" value="1"/>
</dbReference>
<feature type="domain" description="CENP-V/GFA" evidence="5">
    <location>
        <begin position="13"/>
        <end position="125"/>
    </location>
</feature>
<dbReference type="GO" id="GO:0046872">
    <property type="term" value="F:metal ion binding"/>
    <property type="evidence" value="ECO:0007669"/>
    <property type="project" value="UniProtKB-KW"/>
</dbReference>
<keyword evidence="4" id="KW-0456">Lyase</keyword>
<evidence type="ECO:0000256" key="4">
    <source>
        <dbReference type="ARBA" id="ARBA00023239"/>
    </source>
</evidence>
<dbReference type="Proteomes" id="UP000243507">
    <property type="component" value="Unassembled WGS sequence"/>
</dbReference>